<organism evidence="10 11">
    <name type="scientific">Entotheonella factor</name>
    <dbReference type="NCBI Taxonomy" id="1429438"/>
    <lineage>
        <taxon>Bacteria</taxon>
        <taxon>Pseudomonadati</taxon>
        <taxon>Nitrospinota/Tectimicrobiota group</taxon>
        <taxon>Candidatus Tectimicrobiota</taxon>
        <taxon>Candidatus Entotheonellia</taxon>
        <taxon>Candidatus Entotheonellales</taxon>
        <taxon>Candidatus Entotheonellaceae</taxon>
        <taxon>Candidatus Entotheonella</taxon>
    </lineage>
</organism>
<dbReference type="GO" id="GO:0090729">
    <property type="term" value="F:toxin activity"/>
    <property type="evidence" value="ECO:0007669"/>
    <property type="project" value="UniProtKB-KW"/>
</dbReference>
<dbReference type="HOGENOM" id="CLU_118482_8_0_7"/>
<dbReference type="EC" id="3.1.-.-" evidence="8"/>
<evidence type="ECO:0000256" key="4">
    <source>
        <dbReference type="ARBA" id="ARBA00022723"/>
    </source>
</evidence>
<evidence type="ECO:0000256" key="2">
    <source>
        <dbReference type="ARBA" id="ARBA00022649"/>
    </source>
</evidence>
<comment type="cofactor">
    <cofactor evidence="1 8">
        <name>Mg(2+)</name>
        <dbReference type="ChEBI" id="CHEBI:18420"/>
    </cofactor>
</comment>
<gene>
    <name evidence="8" type="primary">vapC</name>
    <name evidence="10" type="ORF">ETSY1_24480</name>
</gene>
<evidence type="ECO:0000256" key="3">
    <source>
        <dbReference type="ARBA" id="ARBA00022722"/>
    </source>
</evidence>
<keyword evidence="11" id="KW-1185">Reference proteome</keyword>
<evidence type="ECO:0000256" key="5">
    <source>
        <dbReference type="ARBA" id="ARBA00022801"/>
    </source>
</evidence>
<dbReference type="InterPro" id="IPR029060">
    <property type="entry name" value="PIN-like_dom_sf"/>
</dbReference>
<feature type="binding site" evidence="8">
    <location>
        <position position="6"/>
    </location>
    <ligand>
        <name>Mg(2+)</name>
        <dbReference type="ChEBI" id="CHEBI:18420"/>
    </ligand>
</feature>
<dbReference type="Gene3D" id="3.40.50.1010">
    <property type="entry name" value="5'-nuclease"/>
    <property type="match status" value="1"/>
</dbReference>
<dbReference type="PANTHER" id="PTHR33653:SF1">
    <property type="entry name" value="RIBONUCLEASE VAPC2"/>
    <property type="match status" value="1"/>
</dbReference>
<name>W4LFV4_ENTF1</name>
<proteinExistence type="inferred from homology"/>
<evidence type="ECO:0000256" key="1">
    <source>
        <dbReference type="ARBA" id="ARBA00001946"/>
    </source>
</evidence>
<dbReference type="Pfam" id="PF01850">
    <property type="entry name" value="PIN"/>
    <property type="match status" value="1"/>
</dbReference>
<dbReference type="HAMAP" id="MF_00265">
    <property type="entry name" value="VapC_Nob1"/>
    <property type="match status" value="1"/>
</dbReference>
<dbReference type="Proteomes" id="UP000019141">
    <property type="component" value="Unassembled WGS sequence"/>
</dbReference>
<keyword evidence="2 8" id="KW-1277">Toxin-antitoxin system</keyword>
<sequence>MSFLLDTNVISELRKGSRCNSFVANWFDTIEDHEVYLSVLVIGEIRKGIELVRRNDHLTAARLEHWLQQIVDQYSDRILPIDQSVAEEWGRLNAPNPLPTIDALLAATAKIHHLVLATRNVDDIKRTGVSYINPFDAPV</sequence>
<keyword evidence="5 8" id="KW-0378">Hydrolase</keyword>
<feature type="binding site" evidence="8">
    <location>
        <position position="102"/>
    </location>
    <ligand>
        <name>Mg(2+)</name>
        <dbReference type="ChEBI" id="CHEBI:18420"/>
    </ligand>
</feature>
<evidence type="ECO:0000256" key="6">
    <source>
        <dbReference type="ARBA" id="ARBA00022842"/>
    </source>
</evidence>
<protein>
    <recommendedName>
        <fullName evidence="8">Ribonuclease VapC</fullName>
        <shortName evidence="8">RNase VapC</shortName>
        <ecNumber evidence="8">3.1.-.-</ecNumber>
    </recommendedName>
    <alternativeName>
        <fullName evidence="8">Toxin VapC</fullName>
    </alternativeName>
</protein>
<keyword evidence="8" id="KW-0800">Toxin</keyword>
<dbReference type="GO" id="GO:0016787">
    <property type="term" value="F:hydrolase activity"/>
    <property type="evidence" value="ECO:0007669"/>
    <property type="project" value="UniProtKB-KW"/>
</dbReference>
<accession>W4LFV4</accession>
<reference evidence="10 11" key="1">
    <citation type="journal article" date="2014" name="Nature">
        <title>An environmental bacterial taxon with a large and distinct metabolic repertoire.</title>
        <authorList>
            <person name="Wilson M.C."/>
            <person name="Mori T."/>
            <person name="Ruckert C."/>
            <person name="Uria A.R."/>
            <person name="Helf M.J."/>
            <person name="Takada K."/>
            <person name="Gernert C."/>
            <person name="Steffens U.A."/>
            <person name="Heycke N."/>
            <person name="Schmitt S."/>
            <person name="Rinke C."/>
            <person name="Helfrich E.J."/>
            <person name="Brachmann A.O."/>
            <person name="Gurgui C."/>
            <person name="Wakimoto T."/>
            <person name="Kracht M."/>
            <person name="Crusemann M."/>
            <person name="Hentschel U."/>
            <person name="Abe I."/>
            <person name="Matsunaga S."/>
            <person name="Kalinowski J."/>
            <person name="Takeyama H."/>
            <person name="Piel J."/>
        </authorList>
    </citation>
    <scope>NUCLEOTIDE SEQUENCE [LARGE SCALE GENOMIC DNA]</scope>
    <source>
        <strain evidence="11">TSY1</strain>
    </source>
</reference>
<keyword evidence="6 8" id="KW-0460">Magnesium</keyword>
<feature type="domain" description="PIN" evidence="9">
    <location>
        <begin position="4"/>
        <end position="127"/>
    </location>
</feature>
<comment type="caution">
    <text evidence="10">The sequence shown here is derived from an EMBL/GenBank/DDBJ whole genome shotgun (WGS) entry which is preliminary data.</text>
</comment>
<comment type="similarity">
    <text evidence="7 8">Belongs to the PINc/VapC protein family.</text>
</comment>
<dbReference type="CDD" id="cd18746">
    <property type="entry name" value="PIN_VapC4-5_FitB-like"/>
    <property type="match status" value="1"/>
</dbReference>
<dbReference type="SUPFAM" id="SSF88723">
    <property type="entry name" value="PIN domain-like"/>
    <property type="match status" value="1"/>
</dbReference>
<keyword evidence="4 8" id="KW-0479">Metal-binding</keyword>
<comment type="function">
    <text evidence="8">Toxic component of a toxin-antitoxin (TA) system. An RNase.</text>
</comment>
<dbReference type="GO" id="GO:0004540">
    <property type="term" value="F:RNA nuclease activity"/>
    <property type="evidence" value="ECO:0007669"/>
    <property type="project" value="InterPro"/>
</dbReference>
<dbReference type="PANTHER" id="PTHR33653">
    <property type="entry name" value="RIBONUCLEASE VAPC2"/>
    <property type="match status" value="1"/>
</dbReference>
<keyword evidence="3 8" id="KW-0540">Nuclease</keyword>
<dbReference type="EMBL" id="AZHW01000722">
    <property type="protein sequence ID" value="ETW96978.1"/>
    <property type="molecule type" value="Genomic_DNA"/>
</dbReference>
<dbReference type="InterPro" id="IPR002716">
    <property type="entry name" value="PIN_dom"/>
</dbReference>
<dbReference type="GO" id="GO:0000287">
    <property type="term" value="F:magnesium ion binding"/>
    <property type="evidence" value="ECO:0007669"/>
    <property type="project" value="UniProtKB-UniRule"/>
</dbReference>
<dbReference type="InterPro" id="IPR022907">
    <property type="entry name" value="VapC_family"/>
</dbReference>
<evidence type="ECO:0000259" key="9">
    <source>
        <dbReference type="Pfam" id="PF01850"/>
    </source>
</evidence>
<evidence type="ECO:0000313" key="11">
    <source>
        <dbReference type="Proteomes" id="UP000019141"/>
    </source>
</evidence>
<evidence type="ECO:0000256" key="8">
    <source>
        <dbReference type="HAMAP-Rule" id="MF_00265"/>
    </source>
</evidence>
<evidence type="ECO:0000313" key="10">
    <source>
        <dbReference type="EMBL" id="ETW96978.1"/>
    </source>
</evidence>
<dbReference type="InterPro" id="IPR050556">
    <property type="entry name" value="Type_II_TA_system_RNase"/>
</dbReference>
<evidence type="ECO:0000256" key="7">
    <source>
        <dbReference type="ARBA" id="ARBA00038093"/>
    </source>
</evidence>
<dbReference type="AlphaFoldDB" id="W4LFV4"/>